<reference evidence="1 2" key="1">
    <citation type="submission" date="2020-05" db="EMBL/GenBank/DDBJ databases">
        <title>Bremerella alba sp. nov., a novel planctomycete isolated from the surface of the macroalga Fucus spiralis.</title>
        <authorList>
            <person name="Godinho O."/>
            <person name="Botelho R."/>
            <person name="Albuquerque L."/>
            <person name="Wiegand S."/>
            <person name="Da Costa M.S."/>
            <person name="Lobo-Da-Cunha A."/>
            <person name="Jogler C."/>
            <person name="Lage O.M."/>
        </authorList>
    </citation>
    <scope>NUCLEOTIDE SEQUENCE [LARGE SCALE GENOMIC DNA]</scope>
    <source>
        <strain evidence="1 2">FF15</strain>
    </source>
</reference>
<name>A0A7V8V419_9BACT</name>
<proteinExistence type="predicted"/>
<dbReference type="RefSeq" id="WP_207396002.1">
    <property type="nucleotide sequence ID" value="NZ_JABRWO010000004.1"/>
</dbReference>
<dbReference type="AlphaFoldDB" id="A0A7V8V419"/>
<evidence type="ECO:0000313" key="1">
    <source>
        <dbReference type="EMBL" id="MBA2114539.1"/>
    </source>
</evidence>
<protein>
    <submittedName>
        <fullName evidence="1">Uncharacterized protein</fullName>
    </submittedName>
</protein>
<gene>
    <name evidence="1" type="ORF">HOV93_17050</name>
</gene>
<evidence type="ECO:0000313" key="2">
    <source>
        <dbReference type="Proteomes" id="UP000551616"/>
    </source>
</evidence>
<dbReference type="Proteomes" id="UP000551616">
    <property type="component" value="Unassembled WGS sequence"/>
</dbReference>
<organism evidence="1 2">
    <name type="scientific">Bremerella alba</name>
    <dbReference type="NCBI Taxonomy" id="980252"/>
    <lineage>
        <taxon>Bacteria</taxon>
        <taxon>Pseudomonadati</taxon>
        <taxon>Planctomycetota</taxon>
        <taxon>Planctomycetia</taxon>
        <taxon>Pirellulales</taxon>
        <taxon>Pirellulaceae</taxon>
        <taxon>Bremerella</taxon>
    </lineage>
</organism>
<comment type="caution">
    <text evidence="1">The sequence shown here is derived from an EMBL/GenBank/DDBJ whole genome shotgun (WGS) entry which is preliminary data.</text>
</comment>
<dbReference type="EMBL" id="JABRWO010000004">
    <property type="protein sequence ID" value="MBA2114539.1"/>
    <property type="molecule type" value="Genomic_DNA"/>
</dbReference>
<sequence>MANSIKSTALVCAVLIAFGVIYESSLRKIADGGKEWLRRHSSVFCEPGYRLHSEHCWHCDNGETYFVYIFETPPVHRGLSPGVQILLEDSHHEQLDRFNVNSEHKLLNTALLQSVTPNRLELVFRVDKPTPDLYCYYWKVEGRRLIRADFIGFGRNS</sequence>
<accession>A0A7V8V419</accession>
<keyword evidence="2" id="KW-1185">Reference proteome</keyword>